<keyword evidence="3 8" id="KW-0028">Amino-acid biosynthesis</keyword>
<evidence type="ECO:0000256" key="5">
    <source>
        <dbReference type="ARBA" id="ARBA00023141"/>
    </source>
</evidence>
<dbReference type="UniPathway" id="UPA00035">
    <property type="reaction ID" value="UER00044"/>
</dbReference>
<keyword evidence="4 8" id="KW-0822">Tryptophan biosynthesis</keyword>
<dbReference type="InterPro" id="IPR018204">
    <property type="entry name" value="Trp_synthase_alpha_AS"/>
</dbReference>
<evidence type="ECO:0000256" key="2">
    <source>
        <dbReference type="ARBA" id="ARBA00011270"/>
    </source>
</evidence>
<dbReference type="Pfam" id="PF00290">
    <property type="entry name" value="Trp_syntA"/>
    <property type="match status" value="1"/>
</dbReference>
<protein>
    <recommendedName>
        <fullName evidence="8">Tryptophan synthase alpha chain</fullName>
        <ecNumber evidence="8">4.2.1.20</ecNumber>
    </recommendedName>
</protein>
<feature type="active site" description="Proton acceptor" evidence="8">
    <location>
        <position position="39"/>
    </location>
</feature>
<evidence type="ECO:0000256" key="6">
    <source>
        <dbReference type="ARBA" id="ARBA00023239"/>
    </source>
</evidence>
<keyword evidence="11" id="KW-1185">Reference proteome</keyword>
<dbReference type="GO" id="GO:0005829">
    <property type="term" value="C:cytosol"/>
    <property type="evidence" value="ECO:0007669"/>
    <property type="project" value="TreeGrafter"/>
</dbReference>
<comment type="similarity">
    <text evidence="8 9">Belongs to the TrpA family.</text>
</comment>
<dbReference type="Proteomes" id="UP000186074">
    <property type="component" value="Chromosome"/>
</dbReference>
<dbReference type="SUPFAM" id="SSF51366">
    <property type="entry name" value="Ribulose-phoshate binding barrel"/>
    <property type="match status" value="1"/>
</dbReference>
<sequence>MNENIDKKLVGYITASYPENNFTVDLALSMKEAGVDSLELGIPFSDPVADGPVIEKANLLALNNGFKLNDLFEVSSKIAPHMDTLWMGYMNPFYRYGIEKFLQKADEYGITGTIIPDLPFEMAGSLTPLYEKYNKANISFVAPTDSDERIKEIITDSKKFIYMVAYAGITGSGQSEDLSTIISNVRKYTNTPLYIGFGVDENTCKEKSQGVDGVIVGSTFVKHIIDDSLSYNEKITKISAIAKEIKEKINE</sequence>
<keyword evidence="5 8" id="KW-0057">Aromatic amino acid biosynthesis</keyword>
<dbReference type="STRING" id="1850254.LPB137_11075"/>
<dbReference type="PANTHER" id="PTHR43406:SF1">
    <property type="entry name" value="TRYPTOPHAN SYNTHASE ALPHA CHAIN, CHLOROPLASTIC"/>
    <property type="match status" value="1"/>
</dbReference>
<name>A0A1P8KPB3_9BACT</name>
<accession>A0A1P8KPB3</accession>
<gene>
    <name evidence="8" type="primary">trpA</name>
    <name evidence="10" type="ORF">LPB137_11075</name>
</gene>
<dbReference type="AlphaFoldDB" id="A0A1P8KPB3"/>
<organism evidence="10 11">
    <name type="scientific">Poseidonibacter parvus</name>
    <dbReference type="NCBI Taxonomy" id="1850254"/>
    <lineage>
        <taxon>Bacteria</taxon>
        <taxon>Pseudomonadati</taxon>
        <taxon>Campylobacterota</taxon>
        <taxon>Epsilonproteobacteria</taxon>
        <taxon>Campylobacterales</taxon>
        <taxon>Arcobacteraceae</taxon>
        <taxon>Poseidonibacter</taxon>
    </lineage>
</organism>
<dbReference type="Gene3D" id="3.20.20.70">
    <property type="entry name" value="Aldolase class I"/>
    <property type="match status" value="1"/>
</dbReference>
<dbReference type="NCBIfam" id="TIGR00262">
    <property type="entry name" value="trpA"/>
    <property type="match status" value="1"/>
</dbReference>
<dbReference type="EMBL" id="CP019070">
    <property type="protein sequence ID" value="APW66351.1"/>
    <property type="molecule type" value="Genomic_DNA"/>
</dbReference>
<evidence type="ECO:0000256" key="4">
    <source>
        <dbReference type="ARBA" id="ARBA00022822"/>
    </source>
</evidence>
<dbReference type="GO" id="GO:0004834">
    <property type="term" value="F:tryptophan synthase activity"/>
    <property type="evidence" value="ECO:0007669"/>
    <property type="project" value="UniProtKB-UniRule"/>
</dbReference>
<evidence type="ECO:0000256" key="3">
    <source>
        <dbReference type="ARBA" id="ARBA00022605"/>
    </source>
</evidence>
<comment type="catalytic activity">
    <reaction evidence="7 8">
        <text>(1S,2R)-1-C-(indol-3-yl)glycerol 3-phosphate + L-serine = D-glyceraldehyde 3-phosphate + L-tryptophan + H2O</text>
        <dbReference type="Rhea" id="RHEA:10532"/>
        <dbReference type="ChEBI" id="CHEBI:15377"/>
        <dbReference type="ChEBI" id="CHEBI:33384"/>
        <dbReference type="ChEBI" id="CHEBI:57912"/>
        <dbReference type="ChEBI" id="CHEBI:58866"/>
        <dbReference type="ChEBI" id="CHEBI:59776"/>
        <dbReference type="EC" id="4.2.1.20"/>
    </reaction>
</comment>
<evidence type="ECO:0000256" key="7">
    <source>
        <dbReference type="ARBA" id="ARBA00049047"/>
    </source>
</evidence>
<reference evidence="10 11" key="1">
    <citation type="submission" date="2017-01" db="EMBL/GenBank/DDBJ databases">
        <title>Genome sequencing of Arcobacter sp. LPB0137.</title>
        <authorList>
            <person name="Lee G.-W."/>
            <person name="Yi H."/>
        </authorList>
    </citation>
    <scope>NUCLEOTIDE SEQUENCE [LARGE SCALE GENOMIC DNA]</scope>
    <source>
        <strain evidence="10 11">LPB0137</strain>
    </source>
</reference>
<dbReference type="InterPro" id="IPR002028">
    <property type="entry name" value="Trp_synthase_suA"/>
</dbReference>
<dbReference type="PANTHER" id="PTHR43406">
    <property type="entry name" value="TRYPTOPHAN SYNTHASE, ALPHA CHAIN"/>
    <property type="match status" value="1"/>
</dbReference>
<evidence type="ECO:0000256" key="8">
    <source>
        <dbReference type="HAMAP-Rule" id="MF_00131"/>
    </source>
</evidence>
<evidence type="ECO:0000256" key="1">
    <source>
        <dbReference type="ARBA" id="ARBA00004733"/>
    </source>
</evidence>
<dbReference type="InterPro" id="IPR013785">
    <property type="entry name" value="Aldolase_TIM"/>
</dbReference>
<keyword evidence="6 8" id="KW-0456">Lyase</keyword>
<evidence type="ECO:0000313" key="10">
    <source>
        <dbReference type="EMBL" id="APW66351.1"/>
    </source>
</evidence>
<comment type="subunit">
    <text evidence="2 8">Tetramer of two alpha and two beta chains.</text>
</comment>
<dbReference type="EC" id="4.2.1.20" evidence="8"/>
<dbReference type="PROSITE" id="PS00167">
    <property type="entry name" value="TRP_SYNTHASE_ALPHA"/>
    <property type="match status" value="1"/>
</dbReference>
<evidence type="ECO:0000256" key="9">
    <source>
        <dbReference type="RuleBase" id="RU003662"/>
    </source>
</evidence>
<dbReference type="OrthoDB" id="9804578at2"/>
<dbReference type="HAMAP" id="MF_00131">
    <property type="entry name" value="Trp_synth_alpha"/>
    <property type="match status" value="1"/>
</dbReference>
<dbReference type="RefSeq" id="WP_076088017.1">
    <property type="nucleotide sequence ID" value="NZ_CP019070.1"/>
</dbReference>
<feature type="active site" description="Proton acceptor" evidence="8">
    <location>
        <position position="50"/>
    </location>
</feature>
<evidence type="ECO:0000313" key="11">
    <source>
        <dbReference type="Proteomes" id="UP000186074"/>
    </source>
</evidence>
<comment type="pathway">
    <text evidence="1 8">Amino-acid biosynthesis; L-tryptophan biosynthesis; L-tryptophan from chorismate: step 5/5.</text>
</comment>
<dbReference type="KEGG" id="alp:LPB137_11075"/>
<proteinExistence type="inferred from homology"/>
<dbReference type="CDD" id="cd04724">
    <property type="entry name" value="Tryptophan_synthase_alpha"/>
    <property type="match status" value="1"/>
</dbReference>
<dbReference type="InterPro" id="IPR011060">
    <property type="entry name" value="RibuloseP-bd_barrel"/>
</dbReference>
<comment type="function">
    <text evidence="8">The alpha subunit is responsible for the aldol cleavage of indoleglycerol phosphate to indole and glyceraldehyde 3-phosphate.</text>
</comment>